<comment type="caution">
    <text evidence="4">The sequence shown here is derived from an EMBL/GenBank/DDBJ whole genome shotgun (WGS) entry which is preliminary data.</text>
</comment>
<dbReference type="PANTHER" id="PTHR12147:SF26">
    <property type="entry name" value="PEPTIDASE M28 DOMAIN-CONTAINING PROTEIN"/>
    <property type="match status" value="1"/>
</dbReference>
<dbReference type="SUPFAM" id="SSF53187">
    <property type="entry name" value="Zn-dependent exopeptidases"/>
    <property type="match status" value="1"/>
</dbReference>
<dbReference type="EMBL" id="JANUGU010000003">
    <property type="protein sequence ID" value="MCS0658768.1"/>
    <property type="molecule type" value="Genomic_DNA"/>
</dbReference>
<dbReference type="Proteomes" id="UP001204621">
    <property type="component" value="Unassembled WGS sequence"/>
</dbReference>
<feature type="transmembrane region" description="Helical" evidence="1">
    <location>
        <begin position="340"/>
        <end position="360"/>
    </location>
</feature>
<feature type="transmembrane region" description="Helical" evidence="1">
    <location>
        <begin position="522"/>
        <end position="540"/>
    </location>
</feature>
<feature type="transmembrane region" description="Helical" evidence="1">
    <location>
        <begin position="436"/>
        <end position="457"/>
    </location>
</feature>
<organism evidence="4 5">
    <name type="scientific">Massilia terrae</name>
    <dbReference type="NCBI Taxonomy" id="1811224"/>
    <lineage>
        <taxon>Bacteria</taxon>
        <taxon>Pseudomonadati</taxon>
        <taxon>Pseudomonadota</taxon>
        <taxon>Betaproteobacteria</taxon>
        <taxon>Burkholderiales</taxon>
        <taxon>Oxalobacteraceae</taxon>
        <taxon>Telluria group</taxon>
        <taxon>Massilia</taxon>
    </lineage>
</organism>
<feature type="transmembrane region" description="Helical" evidence="1">
    <location>
        <begin position="410"/>
        <end position="429"/>
    </location>
</feature>
<feature type="transmembrane region" description="Helical" evidence="1">
    <location>
        <begin position="547"/>
        <end position="566"/>
    </location>
</feature>
<dbReference type="Pfam" id="PF04389">
    <property type="entry name" value="Peptidase_M28"/>
    <property type="match status" value="1"/>
</dbReference>
<sequence>MTNRSALPGFPGLAGCAAALAAVCALAWASLATTALPPPSGAGAPADAFSAERAAVHLQALARTPRPIASSMNEQAREYIVAQLRGMGLQPEVQVATAVRQSVDNYHNVHVTLAVVHNIVARKPGAALDHARRPALLLASHYDSDPATQGASDAASAAAMLETARAMQSGPPPAGDVMFLFADGDRVGAMGEQAFAEQHPLAQRVGLTLRFQHLGNDGPVVLQRAHGAAGAAISAWARGPSPRGSSLVSEATSLMPQARGSGPLASLRAPLLQFGAVEGRLGSWDTPQRFARATLQHEGDTMLSLAQALGARPLGHAAASGDQVYFTAPALGMVHYPASATWTITSIACLLLACVCAAAIEGDRLELTGIVKGAFGYALIAGGPLAVLYLDGLHGAFSHVIAPDASGLHYEQGVALLIAGLFVLGQRMLCARIGALAAALGALACLAAGLAAVTWLAPGISYLLAWPLIAATIALAAQLSPRVQALTGWMRFSLLLAGVLPAIALAMPAARDIFAMPTRFRIHIPLWLLMLVMGTAVALLGVAARRLAVRATVIVGAALLAIPGSASVPDKAPPGPNPLVYYKDMPTWSEWWLSRQSQPDQWTRQLFPDQVRAVKLVDVLGWNSHEVWYAKAPRNEIVFPHAIMLVNDKEPARRIVFDLTSKNSAPRIELHVGGGKPWRARMNEQLLSYDPEIRNWSMSIYGIRDQRMHFDLEMFGGIVGVGVEEHIPGLPDRSLAVPEPAGAYIPMSGETVAADMLWFR</sequence>
<dbReference type="Gene3D" id="3.40.630.10">
    <property type="entry name" value="Zn peptidases"/>
    <property type="match status" value="1"/>
</dbReference>
<feature type="signal peptide" evidence="2">
    <location>
        <begin position="1"/>
        <end position="21"/>
    </location>
</feature>
<dbReference type="InterPro" id="IPR007484">
    <property type="entry name" value="Peptidase_M28"/>
</dbReference>
<accession>A0ABT2CXQ8</accession>
<name>A0ABT2CXQ8_9BURK</name>
<protein>
    <submittedName>
        <fullName evidence="4">M28 family peptidase</fullName>
    </submittedName>
</protein>
<keyword evidence="1" id="KW-0812">Transmembrane</keyword>
<dbReference type="RefSeq" id="WP_258811956.1">
    <property type="nucleotide sequence ID" value="NZ_JANUGU010000003.1"/>
</dbReference>
<proteinExistence type="predicted"/>
<evidence type="ECO:0000256" key="1">
    <source>
        <dbReference type="SAM" id="Phobius"/>
    </source>
</evidence>
<feature type="transmembrane region" description="Helical" evidence="1">
    <location>
        <begin position="367"/>
        <end position="390"/>
    </location>
</feature>
<evidence type="ECO:0000313" key="4">
    <source>
        <dbReference type="EMBL" id="MCS0658768.1"/>
    </source>
</evidence>
<evidence type="ECO:0000313" key="5">
    <source>
        <dbReference type="Proteomes" id="UP001204621"/>
    </source>
</evidence>
<feature type="domain" description="Peptidase M28" evidence="3">
    <location>
        <begin position="118"/>
        <end position="238"/>
    </location>
</feature>
<dbReference type="PANTHER" id="PTHR12147">
    <property type="entry name" value="METALLOPEPTIDASE M28 FAMILY MEMBER"/>
    <property type="match status" value="1"/>
</dbReference>
<evidence type="ECO:0000256" key="2">
    <source>
        <dbReference type="SAM" id="SignalP"/>
    </source>
</evidence>
<feature type="transmembrane region" description="Helical" evidence="1">
    <location>
        <begin position="492"/>
        <end position="510"/>
    </location>
</feature>
<evidence type="ECO:0000259" key="3">
    <source>
        <dbReference type="Pfam" id="PF04389"/>
    </source>
</evidence>
<reference evidence="4 5" key="1">
    <citation type="submission" date="2022-08" db="EMBL/GenBank/DDBJ databases">
        <title>Reclassification of Massilia species as members of the genera Telluria, Duganella, Pseudoduganella, Mokoshia gen. nov. and Zemynaea gen. nov. using orthogonal and non-orthogonal genome-based approaches.</title>
        <authorList>
            <person name="Bowman J.P."/>
        </authorList>
    </citation>
    <scope>NUCLEOTIDE SEQUENCE [LARGE SCALE GENOMIC DNA]</scope>
    <source>
        <strain evidence="4 5">JCM 31606</strain>
    </source>
</reference>
<feature type="chain" id="PRO_5045759854" evidence="2">
    <location>
        <begin position="22"/>
        <end position="760"/>
    </location>
</feature>
<keyword evidence="5" id="KW-1185">Reference proteome</keyword>
<gene>
    <name evidence="4" type="ORF">NX778_11890</name>
</gene>
<keyword evidence="1" id="KW-1133">Transmembrane helix</keyword>
<keyword evidence="1" id="KW-0472">Membrane</keyword>
<keyword evidence="2" id="KW-0732">Signal</keyword>
<dbReference type="InterPro" id="IPR045175">
    <property type="entry name" value="M28_fam"/>
</dbReference>
<dbReference type="PROSITE" id="PS51257">
    <property type="entry name" value="PROKAR_LIPOPROTEIN"/>
    <property type="match status" value="1"/>
</dbReference>
<feature type="transmembrane region" description="Helical" evidence="1">
    <location>
        <begin position="463"/>
        <end position="480"/>
    </location>
</feature>